<gene>
    <name evidence="1" type="ORF">V1477_012064</name>
</gene>
<accession>A0ABD2BWF1</accession>
<evidence type="ECO:0000313" key="1">
    <source>
        <dbReference type="EMBL" id="KAL2737108.1"/>
    </source>
</evidence>
<dbReference type="AlphaFoldDB" id="A0ABD2BWF1"/>
<name>A0ABD2BWF1_VESMC</name>
<organism evidence="1 2">
    <name type="scientific">Vespula maculifrons</name>
    <name type="common">Eastern yellow jacket</name>
    <name type="synonym">Wasp</name>
    <dbReference type="NCBI Taxonomy" id="7453"/>
    <lineage>
        <taxon>Eukaryota</taxon>
        <taxon>Metazoa</taxon>
        <taxon>Ecdysozoa</taxon>
        <taxon>Arthropoda</taxon>
        <taxon>Hexapoda</taxon>
        <taxon>Insecta</taxon>
        <taxon>Pterygota</taxon>
        <taxon>Neoptera</taxon>
        <taxon>Endopterygota</taxon>
        <taxon>Hymenoptera</taxon>
        <taxon>Apocrita</taxon>
        <taxon>Aculeata</taxon>
        <taxon>Vespoidea</taxon>
        <taxon>Vespidae</taxon>
        <taxon>Vespinae</taxon>
        <taxon>Vespula</taxon>
    </lineage>
</organism>
<dbReference type="EMBL" id="JAYRBN010000065">
    <property type="protein sequence ID" value="KAL2737108.1"/>
    <property type="molecule type" value="Genomic_DNA"/>
</dbReference>
<reference evidence="1 2" key="1">
    <citation type="journal article" date="2024" name="Ann. Entomol. Soc. Am.">
        <title>Genomic analyses of the southern and eastern yellowjacket wasps (Hymenoptera: Vespidae) reveal evolutionary signatures of social life.</title>
        <authorList>
            <person name="Catto M.A."/>
            <person name="Caine P.B."/>
            <person name="Orr S.E."/>
            <person name="Hunt B.G."/>
            <person name="Goodisman M.A.D."/>
        </authorList>
    </citation>
    <scope>NUCLEOTIDE SEQUENCE [LARGE SCALE GENOMIC DNA]</scope>
    <source>
        <strain evidence="1">232</strain>
        <tissue evidence="1">Head and thorax</tissue>
    </source>
</reference>
<comment type="caution">
    <text evidence="1">The sequence shown here is derived from an EMBL/GenBank/DDBJ whole genome shotgun (WGS) entry which is preliminary data.</text>
</comment>
<dbReference type="Proteomes" id="UP001607303">
    <property type="component" value="Unassembled WGS sequence"/>
</dbReference>
<protein>
    <submittedName>
        <fullName evidence="1">Uncharacterized protein</fullName>
    </submittedName>
</protein>
<keyword evidence="2" id="KW-1185">Reference proteome</keyword>
<evidence type="ECO:0000313" key="2">
    <source>
        <dbReference type="Proteomes" id="UP001607303"/>
    </source>
</evidence>
<proteinExistence type="predicted"/>
<sequence>MEEKKKEKKEKQIEQREKYKYISLWKISARLARERAGEKEKEDEWFFGRKRMARDEKEKEGRTVSTSPRGTKLNFLGELAAARGVVAGRGLGEPREERKRERRIVG</sequence>